<dbReference type="Proteomes" id="UP000002384">
    <property type="component" value="Chromosome"/>
</dbReference>
<dbReference type="RefSeq" id="WP_015955339.1">
    <property type="nucleotide sequence ID" value="NC_011729.1"/>
</dbReference>
<dbReference type="eggNOG" id="COG2815">
    <property type="taxonomic scope" value="Bacteria"/>
</dbReference>
<dbReference type="GO" id="GO:0016020">
    <property type="term" value="C:membrane"/>
    <property type="evidence" value="ECO:0007669"/>
    <property type="project" value="UniProtKB-SubCell"/>
</dbReference>
<organism evidence="5 6">
    <name type="scientific">Gloeothece citriformis (strain PCC 7424)</name>
    <name type="common">Cyanothece sp. (strain PCC 7424)</name>
    <dbReference type="NCBI Taxonomy" id="65393"/>
    <lineage>
        <taxon>Bacteria</taxon>
        <taxon>Bacillati</taxon>
        <taxon>Cyanobacteriota</taxon>
        <taxon>Cyanophyceae</taxon>
        <taxon>Oscillatoriophycideae</taxon>
        <taxon>Chroococcales</taxon>
        <taxon>Aphanothecaceae</taxon>
        <taxon>Gloeothece</taxon>
        <taxon>Gloeothece citriformis</taxon>
    </lineage>
</organism>
<dbReference type="InterPro" id="IPR025564">
    <property type="entry name" value="CAAD_dom"/>
</dbReference>
<evidence type="ECO:0000313" key="5">
    <source>
        <dbReference type="EMBL" id="ACK71744.1"/>
    </source>
</evidence>
<evidence type="ECO:0000313" key="6">
    <source>
        <dbReference type="Proteomes" id="UP000002384"/>
    </source>
</evidence>
<keyword evidence="3" id="KW-0472">Membrane</keyword>
<keyword evidence="3" id="KW-1133">Transmembrane helix</keyword>
<name>B7KE46_GLOC7</name>
<proteinExistence type="predicted"/>
<dbReference type="InterPro" id="IPR033344">
    <property type="entry name" value="CURT1"/>
</dbReference>
<feature type="region of interest" description="Disordered" evidence="2">
    <location>
        <begin position="1"/>
        <end position="20"/>
    </location>
</feature>
<dbReference type="GO" id="GO:0009579">
    <property type="term" value="C:thylakoid"/>
    <property type="evidence" value="ECO:0007669"/>
    <property type="project" value="InterPro"/>
</dbReference>
<dbReference type="HOGENOM" id="CLU_137945_0_0_3"/>
<dbReference type="EMBL" id="CP001291">
    <property type="protein sequence ID" value="ACK71744.1"/>
    <property type="molecule type" value="Genomic_DNA"/>
</dbReference>
<dbReference type="AlphaFoldDB" id="B7KE46"/>
<evidence type="ECO:0000256" key="3">
    <source>
        <dbReference type="SAM" id="Phobius"/>
    </source>
</evidence>
<dbReference type="PANTHER" id="PTHR33222:SF4">
    <property type="entry name" value="PROTEIN CURVATURE THYLAKOID 1A, CHLOROPLASTIC"/>
    <property type="match status" value="1"/>
</dbReference>
<reference evidence="6" key="1">
    <citation type="journal article" date="2011" name="MBio">
        <title>Novel metabolic attributes of the genus Cyanothece, comprising a group of unicellular nitrogen-fixing Cyanobacteria.</title>
        <authorList>
            <person name="Bandyopadhyay A."/>
            <person name="Elvitigala T."/>
            <person name="Welsh E."/>
            <person name="Stockel J."/>
            <person name="Liberton M."/>
            <person name="Min H."/>
            <person name="Sherman L.A."/>
            <person name="Pakrasi H.B."/>
        </authorList>
    </citation>
    <scope>NUCLEOTIDE SEQUENCE [LARGE SCALE GENOMIC DNA]</scope>
    <source>
        <strain evidence="6">PCC 7424</strain>
    </source>
</reference>
<comment type="subcellular location">
    <subcellularLocation>
        <location evidence="1">Membrane</location>
        <topology evidence="1">Multi-pass membrane protein</topology>
    </subcellularLocation>
</comment>
<gene>
    <name evidence="5" type="ordered locus">PCC7424_3347</name>
</gene>
<evidence type="ECO:0000256" key="2">
    <source>
        <dbReference type="SAM" id="MobiDB-lite"/>
    </source>
</evidence>
<dbReference type="KEGG" id="cyc:PCC7424_3347"/>
<protein>
    <recommendedName>
        <fullName evidence="4">Cyanobacterial aminoacyl-tRNA synthetase CAAD domain-containing protein</fullName>
    </recommendedName>
</protein>
<evidence type="ECO:0000256" key="1">
    <source>
        <dbReference type="ARBA" id="ARBA00004141"/>
    </source>
</evidence>
<keyword evidence="6" id="KW-1185">Reference proteome</keyword>
<dbReference type="Pfam" id="PF14159">
    <property type="entry name" value="CAAD"/>
    <property type="match status" value="1"/>
</dbReference>
<keyword evidence="3" id="KW-0812">Transmembrane</keyword>
<dbReference type="STRING" id="65393.PCC7424_3347"/>
<evidence type="ECO:0000259" key="4">
    <source>
        <dbReference type="Pfam" id="PF14159"/>
    </source>
</evidence>
<accession>B7KE46</accession>
<dbReference type="PANTHER" id="PTHR33222">
    <property type="match status" value="1"/>
</dbReference>
<dbReference type="OrthoDB" id="459910at2"/>
<feature type="transmembrane region" description="Helical" evidence="3">
    <location>
        <begin position="58"/>
        <end position="81"/>
    </location>
</feature>
<feature type="transmembrane region" description="Helical" evidence="3">
    <location>
        <begin position="87"/>
        <end position="107"/>
    </location>
</feature>
<feature type="domain" description="Cyanobacterial aminoacyl-tRNA synthetase CAAD" evidence="4">
    <location>
        <begin position="45"/>
        <end position="129"/>
    </location>
</feature>
<sequence length="134" mass="14856">MEAKEQQIDQTTIKTEPGTLAKPSAEQPWMEYVQPVLDTLAKVPDYIGDFFADNKKPLITIGLIIAGLVTVKVTLAVLGAIDDIPLLAPVLELVGLGYTAWFVYRYLLKEESRKELILEFEALKTQVFGNSSNS</sequence>